<comment type="caution">
    <text evidence="1">The sequence shown here is derived from an EMBL/GenBank/DDBJ whole genome shotgun (WGS) entry which is preliminary data.</text>
</comment>
<name>A0A1G2DEE7_9BACT</name>
<dbReference type="InterPro" id="IPR011257">
    <property type="entry name" value="DNA_glycosylase"/>
</dbReference>
<dbReference type="GO" id="GO:0003824">
    <property type="term" value="F:catalytic activity"/>
    <property type="evidence" value="ECO:0007669"/>
    <property type="project" value="InterPro"/>
</dbReference>
<accession>A0A1G2DEE7</accession>
<dbReference type="InterPro" id="IPR023170">
    <property type="entry name" value="HhH_base_excis_C"/>
</dbReference>
<gene>
    <name evidence="1" type="ORF">A2942_01985</name>
</gene>
<organism evidence="1 2">
    <name type="scientific">Candidatus Lloydbacteria bacterium RIFCSPLOWO2_01_FULL_50_20</name>
    <dbReference type="NCBI Taxonomy" id="1798665"/>
    <lineage>
        <taxon>Bacteria</taxon>
        <taxon>Candidatus Lloydiibacteriota</taxon>
    </lineage>
</organism>
<proteinExistence type="predicted"/>
<evidence type="ECO:0000313" key="2">
    <source>
        <dbReference type="Proteomes" id="UP000178534"/>
    </source>
</evidence>
<dbReference type="Proteomes" id="UP000178534">
    <property type="component" value="Unassembled WGS sequence"/>
</dbReference>
<protein>
    <submittedName>
        <fullName evidence="1">Uncharacterized protein</fullName>
    </submittedName>
</protein>
<dbReference type="EMBL" id="MHLP01000031">
    <property type="protein sequence ID" value="OGZ11913.1"/>
    <property type="molecule type" value="Genomic_DNA"/>
</dbReference>
<sequence length="338" mass="39015">MGNPITEPRINWKYLNAFAKLVGVLPIGKPLNFYSFTGKDGSEIIAKDDCPPLYAPWTIDFFFLADIHNFGFWNGEEKYEGPLFGTLGGKKVKGSDLLYKLLLRAFIRDPFELSGPWLRSLSKKRWEEIMTDDNGGVTLLATNERWELTRALGEWFIAHTPPAHMGSRWVANIVSAFHRPAQQMLSRLTDPVRGVPGFKEDPLKKKALLFMMTLANRPEHFLIPEKSFVWRPIVDYHLMRLALRLGLVMLPTDWVSENTERKFTSPKREKAVRRMVFRAVEQIIKKSGRPMAEIDNTMWSARRFCQEVEEPNCAQCAFRNSCAQRTELFQPIIRTTAY</sequence>
<dbReference type="STRING" id="1798665.A2942_01985"/>
<evidence type="ECO:0000313" key="1">
    <source>
        <dbReference type="EMBL" id="OGZ11913.1"/>
    </source>
</evidence>
<reference evidence="1 2" key="1">
    <citation type="journal article" date="2016" name="Nat. Commun.">
        <title>Thousands of microbial genomes shed light on interconnected biogeochemical processes in an aquifer system.</title>
        <authorList>
            <person name="Anantharaman K."/>
            <person name="Brown C.T."/>
            <person name="Hug L.A."/>
            <person name="Sharon I."/>
            <person name="Castelle C.J."/>
            <person name="Probst A.J."/>
            <person name="Thomas B.C."/>
            <person name="Singh A."/>
            <person name="Wilkins M.J."/>
            <person name="Karaoz U."/>
            <person name="Brodie E.L."/>
            <person name="Williams K.H."/>
            <person name="Hubbard S.S."/>
            <person name="Banfield J.F."/>
        </authorList>
    </citation>
    <scope>NUCLEOTIDE SEQUENCE [LARGE SCALE GENOMIC DNA]</scope>
</reference>
<dbReference type="Gene3D" id="1.10.1670.10">
    <property type="entry name" value="Helix-hairpin-Helix base-excision DNA repair enzymes (C-terminal)"/>
    <property type="match status" value="1"/>
</dbReference>
<dbReference type="SUPFAM" id="SSF48150">
    <property type="entry name" value="DNA-glycosylase"/>
    <property type="match status" value="1"/>
</dbReference>
<dbReference type="GO" id="GO:0006281">
    <property type="term" value="P:DNA repair"/>
    <property type="evidence" value="ECO:0007669"/>
    <property type="project" value="InterPro"/>
</dbReference>
<dbReference type="AlphaFoldDB" id="A0A1G2DEE7"/>